<reference evidence="17 19" key="2">
    <citation type="journal article" date="2019" name="Plant Biotechnol. J.">
        <title>The red bayberry genome and genetic basis of sex determination.</title>
        <authorList>
            <person name="Jia H.M."/>
            <person name="Jia H.J."/>
            <person name="Cai Q.L."/>
            <person name="Wang Y."/>
            <person name="Zhao H.B."/>
            <person name="Yang W.F."/>
            <person name="Wang G.Y."/>
            <person name="Li Y.H."/>
            <person name="Zhan D.L."/>
            <person name="Shen Y.T."/>
            <person name="Niu Q.F."/>
            <person name="Chang L."/>
            <person name="Qiu J."/>
            <person name="Zhao L."/>
            <person name="Xie H.B."/>
            <person name="Fu W.Y."/>
            <person name="Jin J."/>
            <person name="Li X.W."/>
            <person name="Jiao Y."/>
            <person name="Zhou C.C."/>
            <person name="Tu T."/>
            <person name="Chai C.Y."/>
            <person name="Gao J.L."/>
            <person name="Fan L.J."/>
            <person name="van de Weg E."/>
            <person name="Wang J.Y."/>
            <person name="Gao Z.S."/>
        </authorList>
    </citation>
    <scope>NUCLEOTIDE SEQUENCE [LARGE SCALE GENOMIC DNA]</scope>
    <source>
        <tissue evidence="17">Leaves</tissue>
    </source>
</reference>
<comment type="similarity">
    <text evidence="13">Belongs to the RING-type zinc finger family. ATL subfamily.</text>
</comment>
<feature type="transmembrane region" description="Helical" evidence="15">
    <location>
        <begin position="6"/>
        <end position="24"/>
    </location>
</feature>
<dbReference type="EC" id="2.3.2.27" evidence="4"/>
<evidence type="ECO:0000256" key="1">
    <source>
        <dbReference type="ARBA" id="ARBA00000900"/>
    </source>
</evidence>
<dbReference type="InterPro" id="IPR013083">
    <property type="entry name" value="Znf_RING/FYVE/PHD"/>
</dbReference>
<keyword evidence="11 15" id="KW-1133">Transmembrane helix</keyword>
<dbReference type="SUPFAM" id="SSF57850">
    <property type="entry name" value="RING/U-box"/>
    <property type="match status" value="1"/>
</dbReference>
<accession>A0A6A1V2I8</accession>
<evidence type="ECO:0000256" key="14">
    <source>
        <dbReference type="PROSITE-ProRule" id="PRU00175"/>
    </source>
</evidence>
<dbReference type="GO" id="GO:0016020">
    <property type="term" value="C:membrane"/>
    <property type="evidence" value="ECO:0007669"/>
    <property type="project" value="UniProtKB-SubCell"/>
</dbReference>
<evidence type="ECO:0000256" key="12">
    <source>
        <dbReference type="ARBA" id="ARBA00023136"/>
    </source>
</evidence>
<sequence>MDGVAIVALLFFFIVLVLVITALFHCCRDDDPFPPDPSHHIGAFTLANQHGITMELGLDEATLRHYPKLLYAQAKVREGNSTTSCCSICLADYRDADVLRLLPYCGHLFHLKCVDSWLRLHATCPICRNAPLAEAVPFDEQLL</sequence>
<evidence type="ECO:0000256" key="2">
    <source>
        <dbReference type="ARBA" id="ARBA00004167"/>
    </source>
</evidence>
<proteinExistence type="inferred from homology"/>
<dbReference type="PANTHER" id="PTHR46719:SF7">
    <property type="entry name" value="RING-H2 FINGER PROTEIN ATL71-RELATED"/>
    <property type="match status" value="1"/>
</dbReference>
<comment type="caution">
    <text evidence="17">The sequence shown here is derived from an EMBL/GenBank/DDBJ whole genome shotgun (WGS) entry which is preliminary data.</text>
</comment>
<dbReference type="EMBL" id="RXIC02000025">
    <property type="protein sequence ID" value="KAB1206884.1"/>
    <property type="molecule type" value="Genomic_DNA"/>
</dbReference>
<keyword evidence="19" id="KW-1185">Reference proteome</keyword>
<dbReference type="AlphaFoldDB" id="A0A6A1V2I8"/>
<keyword evidence="6 15" id="KW-0812">Transmembrane</keyword>
<comment type="pathway">
    <text evidence="3">Protein modification; protein ubiquitination.</text>
</comment>
<dbReference type="Proteomes" id="UP000516437">
    <property type="component" value="Chromosome 7"/>
</dbReference>
<name>A0A6A1V2I8_9ROSI</name>
<dbReference type="Pfam" id="PF13639">
    <property type="entry name" value="zf-RING_2"/>
    <property type="match status" value="1"/>
</dbReference>
<dbReference type="GO" id="GO:0008270">
    <property type="term" value="F:zinc ion binding"/>
    <property type="evidence" value="ECO:0007669"/>
    <property type="project" value="UniProtKB-KW"/>
</dbReference>
<dbReference type="OrthoDB" id="8062037at2759"/>
<evidence type="ECO:0000256" key="8">
    <source>
        <dbReference type="ARBA" id="ARBA00022771"/>
    </source>
</evidence>
<dbReference type="PROSITE" id="PS50089">
    <property type="entry name" value="ZF_RING_2"/>
    <property type="match status" value="1"/>
</dbReference>
<reference evidence="17" key="3">
    <citation type="submission" date="2019-09" db="EMBL/GenBank/DDBJ databases">
        <authorList>
            <person name="Gao Z."/>
        </authorList>
    </citation>
    <scope>NUCLEOTIDE SEQUENCE</scope>
    <source>
        <tissue evidence="17">Leaves</tissue>
    </source>
</reference>
<comment type="subcellular location">
    <subcellularLocation>
        <location evidence="2">Membrane</location>
        <topology evidence="2">Single-pass membrane protein</topology>
    </subcellularLocation>
</comment>
<dbReference type="Gene3D" id="3.30.40.10">
    <property type="entry name" value="Zinc/RING finger domain, C3HC4 (zinc finger)"/>
    <property type="match status" value="1"/>
</dbReference>
<keyword evidence="10" id="KW-0862">Zinc</keyword>
<evidence type="ECO:0000256" key="6">
    <source>
        <dbReference type="ARBA" id="ARBA00022692"/>
    </source>
</evidence>
<keyword evidence="8 14" id="KW-0863">Zinc-finger</keyword>
<gene>
    <name evidence="18" type="ORF">CJ030_MR7G008200</name>
    <name evidence="17" type="ORF">CJ030_MR7G008209</name>
</gene>
<evidence type="ECO:0000256" key="9">
    <source>
        <dbReference type="ARBA" id="ARBA00022786"/>
    </source>
</evidence>
<dbReference type="SMART" id="SM00184">
    <property type="entry name" value="RING"/>
    <property type="match status" value="1"/>
</dbReference>
<evidence type="ECO:0000259" key="16">
    <source>
        <dbReference type="PROSITE" id="PS50089"/>
    </source>
</evidence>
<evidence type="ECO:0000313" key="18">
    <source>
        <dbReference type="EMBL" id="KAB1206884.1"/>
    </source>
</evidence>
<reference evidence="17" key="1">
    <citation type="submission" date="2018-07" db="EMBL/GenBank/DDBJ databases">
        <authorList>
            <person name="Gao Z.-S."/>
            <person name="Jia H.-M."/>
            <person name="Jia H.-J."/>
            <person name="Cai Q.-L."/>
            <person name="Wang Y."/>
            <person name="Zhao H.-B."/>
        </authorList>
    </citation>
    <scope>NUCLEOTIDE SEQUENCE</scope>
    <source>
        <tissue evidence="17">Leaves</tissue>
    </source>
</reference>
<keyword evidence="7" id="KW-0479">Metal-binding</keyword>
<organism evidence="17 19">
    <name type="scientific">Morella rubra</name>
    <name type="common">Chinese bayberry</name>
    <dbReference type="NCBI Taxonomy" id="262757"/>
    <lineage>
        <taxon>Eukaryota</taxon>
        <taxon>Viridiplantae</taxon>
        <taxon>Streptophyta</taxon>
        <taxon>Embryophyta</taxon>
        <taxon>Tracheophyta</taxon>
        <taxon>Spermatophyta</taxon>
        <taxon>Magnoliopsida</taxon>
        <taxon>eudicotyledons</taxon>
        <taxon>Gunneridae</taxon>
        <taxon>Pentapetalae</taxon>
        <taxon>rosids</taxon>
        <taxon>fabids</taxon>
        <taxon>Fagales</taxon>
        <taxon>Myricaceae</taxon>
        <taxon>Morella</taxon>
    </lineage>
</organism>
<evidence type="ECO:0000256" key="5">
    <source>
        <dbReference type="ARBA" id="ARBA00022679"/>
    </source>
</evidence>
<keyword evidence="5" id="KW-0808">Transferase</keyword>
<evidence type="ECO:0000256" key="4">
    <source>
        <dbReference type="ARBA" id="ARBA00012483"/>
    </source>
</evidence>
<feature type="domain" description="RING-type" evidence="16">
    <location>
        <begin position="86"/>
        <end position="128"/>
    </location>
</feature>
<dbReference type="FunFam" id="3.30.40.10:FF:000187">
    <property type="entry name" value="E3 ubiquitin-protein ligase ATL6"/>
    <property type="match status" value="1"/>
</dbReference>
<evidence type="ECO:0000313" key="19">
    <source>
        <dbReference type="Proteomes" id="UP000516437"/>
    </source>
</evidence>
<keyword evidence="9" id="KW-0833">Ubl conjugation pathway</keyword>
<dbReference type="InterPro" id="IPR001841">
    <property type="entry name" value="Znf_RING"/>
</dbReference>
<evidence type="ECO:0000256" key="7">
    <source>
        <dbReference type="ARBA" id="ARBA00022723"/>
    </source>
</evidence>
<keyword evidence="12 15" id="KW-0472">Membrane</keyword>
<evidence type="ECO:0000256" key="10">
    <source>
        <dbReference type="ARBA" id="ARBA00022833"/>
    </source>
</evidence>
<dbReference type="EMBL" id="RXIC02000025">
    <property type="protein sequence ID" value="KAB1206875.1"/>
    <property type="molecule type" value="Genomic_DNA"/>
</dbReference>
<evidence type="ECO:0000256" key="13">
    <source>
        <dbReference type="ARBA" id="ARBA00024209"/>
    </source>
</evidence>
<dbReference type="PANTHER" id="PTHR46719">
    <property type="entry name" value="TRANSCRIPTION FACTOR C2H2 FAMILY-RELATED"/>
    <property type="match status" value="1"/>
</dbReference>
<evidence type="ECO:0000313" key="17">
    <source>
        <dbReference type="EMBL" id="KAB1206875.1"/>
    </source>
</evidence>
<protein>
    <recommendedName>
        <fullName evidence="4">RING-type E3 ubiquitin transferase</fullName>
        <ecNumber evidence="4">2.3.2.27</ecNumber>
    </recommendedName>
</protein>
<comment type="catalytic activity">
    <reaction evidence="1">
        <text>S-ubiquitinyl-[E2 ubiquitin-conjugating enzyme]-L-cysteine + [acceptor protein]-L-lysine = [E2 ubiquitin-conjugating enzyme]-L-cysteine + N(6)-ubiquitinyl-[acceptor protein]-L-lysine.</text>
        <dbReference type="EC" id="2.3.2.27"/>
    </reaction>
</comment>
<dbReference type="GO" id="GO:0061630">
    <property type="term" value="F:ubiquitin protein ligase activity"/>
    <property type="evidence" value="ECO:0007669"/>
    <property type="project" value="UniProtKB-EC"/>
</dbReference>
<dbReference type="InterPro" id="IPR045899">
    <property type="entry name" value="ATL71-like"/>
</dbReference>
<evidence type="ECO:0000256" key="11">
    <source>
        <dbReference type="ARBA" id="ARBA00022989"/>
    </source>
</evidence>
<evidence type="ECO:0000256" key="3">
    <source>
        <dbReference type="ARBA" id="ARBA00004906"/>
    </source>
</evidence>
<evidence type="ECO:0000256" key="15">
    <source>
        <dbReference type="SAM" id="Phobius"/>
    </source>
</evidence>